<evidence type="ECO:0000313" key="9">
    <source>
        <dbReference type="Proteomes" id="UP001605036"/>
    </source>
</evidence>
<dbReference type="InterPro" id="IPR003441">
    <property type="entry name" value="NAC-dom"/>
</dbReference>
<sequence>MVMGLAKGPAAQLHLPPGFRFHPTDEELVLHYLGPKAEACVFSLPVIADVDLYKHDPWDLPDKAIFGEREWYFFSPRDRKYPNGARPNRAAGSGYWKATGTDKPIYRTKDVKTPAKIGVKKALVFYKGRAPKGVKTNWIMHEYRLAENGISPSHHVHRKGSLRLDDWVLCRIYKKSTNAQRAGKERESSSCVEEVLASLPEIDNPRTIILPRLEQTFSGLMDRDLQTIQNMSSPLMDSFLTGEGSDGGSPDSPTDAGTLGRTSTGVLVQQHGGASSSTGLQPEMEQTIHAKLNHMHHHQHPLNHSPLVVELAGASNGCSNPLGRNNPPQGWRPTMTKELMAMMSAEMFMQDQLRHASPPELLDMEDEAQSSYRASLASVLASTPAGGHQHSLNSQQQQRGSGLHQHHHNSQSSSSSGGMPAGTTPPVVTTSFGTPSSYLEIPHGRSQHHDDGTLGSIHAHFARGNNSMGLGVGGASPTNYMPGLSPFQQHSLNLAAAAAVARSNSNQSPGAGGAPVFFDFPHSSNISHELSNPQGEGEDGRGRKGGREFDRFNQPPSSIHVSIF</sequence>
<dbReference type="SUPFAM" id="SSF101941">
    <property type="entry name" value="NAC domain"/>
    <property type="match status" value="1"/>
</dbReference>
<dbReference type="Proteomes" id="UP001605036">
    <property type="component" value="Unassembled WGS sequence"/>
</dbReference>
<dbReference type="FunFam" id="2.170.150.80:FF:000004">
    <property type="entry name" value="NAC transcription factor"/>
    <property type="match status" value="1"/>
</dbReference>
<feature type="region of interest" description="Disordered" evidence="6">
    <location>
        <begin position="235"/>
        <end position="261"/>
    </location>
</feature>
<feature type="domain" description="NAC" evidence="7">
    <location>
        <begin position="15"/>
        <end position="175"/>
    </location>
</feature>
<feature type="compositionally biased region" description="Polar residues" evidence="6">
    <location>
        <begin position="522"/>
        <end position="534"/>
    </location>
</feature>
<dbReference type="Pfam" id="PF02365">
    <property type="entry name" value="NAM"/>
    <property type="match status" value="1"/>
</dbReference>
<dbReference type="InterPro" id="IPR036093">
    <property type="entry name" value="NAC_dom_sf"/>
</dbReference>
<evidence type="ECO:0000256" key="5">
    <source>
        <dbReference type="ARBA" id="ARBA00023242"/>
    </source>
</evidence>
<dbReference type="PANTHER" id="PTHR31744:SF233">
    <property type="entry name" value="NAC DOMAIN-CONTAINING PROTEIN 72-LIKE"/>
    <property type="match status" value="1"/>
</dbReference>
<protein>
    <recommendedName>
        <fullName evidence="7">NAC domain-containing protein</fullName>
    </recommendedName>
</protein>
<keyword evidence="3" id="KW-0238">DNA-binding</keyword>
<evidence type="ECO:0000256" key="3">
    <source>
        <dbReference type="ARBA" id="ARBA00023125"/>
    </source>
</evidence>
<name>A0ABD1Y7A4_9MARC</name>
<keyword evidence="2" id="KW-0805">Transcription regulation</keyword>
<comment type="caution">
    <text evidence="8">The sequence shown here is derived from an EMBL/GenBank/DDBJ whole genome shotgun (WGS) entry which is preliminary data.</text>
</comment>
<accession>A0ABD1Y7A4</accession>
<evidence type="ECO:0000256" key="4">
    <source>
        <dbReference type="ARBA" id="ARBA00023163"/>
    </source>
</evidence>
<keyword evidence="5" id="KW-0539">Nucleus</keyword>
<comment type="subcellular location">
    <subcellularLocation>
        <location evidence="1">Nucleus</location>
    </subcellularLocation>
</comment>
<dbReference type="PANTHER" id="PTHR31744">
    <property type="entry name" value="PROTEIN CUP-SHAPED COTYLEDON 2-RELATED"/>
    <property type="match status" value="1"/>
</dbReference>
<dbReference type="EMBL" id="JBHFFA010000006">
    <property type="protein sequence ID" value="KAL2622647.1"/>
    <property type="molecule type" value="Genomic_DNA"/>
</dbReference>
<feature type="compositionally biased region" description="Polar residues" evidence="6">
    <location>
        <begin position="554"/>
        <end position="564"/>
    </location>
</feature>
<dbReference type="PROSITE" id="PS51005">
    <property type="entry name" value="NAC"/>
    <property type="match status" value="1"/>
</dbReference>
<dbReference type="GO" id="GO:0005634">
    <property type="term" value="C:nucleus"/>
    <property type="evidence" value="ECO:0007669"/>
    <property type="project" value="UniProtKB-SubCell"/>
</dbReference>
<keyword evidence="4" id="KW-0804">Transcription</keyword>
<feature type="region of interest" description="Disordered" evidence="6">
    <location>
        <begin position="380"/>
        <end position="455"/>
    </location>
</feature>
<keyword evidence="9" id="KW-1185">Reference proteome</keyword>
<organism evidence="8 9">
    <name type="scientific">Riccia fluitans</name>
    <dbReference type="NCBI Taxonomy" id="41844"/>
    <lineage>
        <taxon>Eukaryota</taxon>
        <taxon>Viridiplantae</taxon>
        <taxon>Streptophyta</taxon>
        <taxon>Embryophyta</taxon>
        <taxon>Marchantiophyta</taxon>
        <taxon>Marchantiopsida</taxon>
        <taxon>Marchantiidae</taxon>
        <taxon>Marchantiales</taxon>
        <taxon>Ricciaceae</taxon>
        <taxon>Riccia</taxon>
    </lineage>
</organism>
<reference evidence="8 9" key="1">
    <citation type="submission" date="2024-09" db="EMBL/GenBank/DDBJ databases">
        <title>Chromosome-scale assembly of Riccia fluitans.</title>
        <authorList>
            <person name="Paukszto L."/>
            <person name="Sawicki J."/>
            <person name="Karawczyk K."/>
            <person name="Piernik-Szablinska J."/>
            <person name="Szczecinska M."/>
            <person name="Mazdziarz M."/>
        </authorList>
    </citation>
    <scope>NUCLEOTIDE SEQUENCE [LARGE SCALE GENOMIC DNA]</scope>
    <source>
        <strain evidence="8">Rf_01</strain>
        <tissue evidence="8">Aerial parts of the thallus</tissue>
    </source>
</reference>
<proteinExistence type="predicted"/>
<evidence type="ECO:0000313" key="8">
    <source>
        <dbReference type="EMBL" id="KAL2622647.1"/>
    </source>
</evidence>
<feature type="compositionally biased region" description="Polar residues" evidence="6">
    <location>
        <begin position="426"/>
        <end position="437"/>
    </location>
</feature>
<evidence type="ECO:0000259" key="7">
    <source>
        <dbReference type="PROSITE" id="PS51005"/>
    </source>
</evidence>
<dbReference type="GO" id="GO:0003677">
    <property type="term" value="F:DNA binding"/>
    <property type="evidence" value="ECO:0007669"/>
    <property type="project" value="UniProtKB-KW"/>
</dbReference>
<feature type="region of interest" description="Disordered" evidence="6">
    <location>
        <begin position="504"/>
        <end position="564"/>
    </location>
</feature>
<dbReference type="AlphaFoldDB" id="A0ABD1Y7A4"/>
<dbReference type="Gene3D" id="2.170.150.80">
    <property type="entry name" value="NAC domain"/>
    <property type="match status" value="1"/>
</dbReference>
<feature type="compositionally biased region" description="Basic and acidic residues" evidence="6">
    <location>
        <begin position="538"/>
        <end position="551"/>
    </location>
</feature>
<feature type="compositionally biased region" description="Polar residues" evidence="6">
    <location>
        <begin position="390"/>
        <end position="399"/>
    </location>
</feature>
<evidence type="ECO:0000256" key="1">
    <source>
        <dbReference type="ARBA" id="ARBA00004123"/>
    </source>
</evidence>
<evidence type="ECO:0000256" key="2">
    <source>
        <dbReference type="ARBA" id="ARBA00023015"/>
    </source>
</evidence>
<gene>
    <name evidence="8" type="ORF">R1flu_002852</name>
</gene>
<evidence type="ECO:0000256" key="6">
    <source>
        <dbReference type="SAM" id="MobiDB-lite"/>
    </source>
</evidence>